<sequence length="57" mass="7540">MKKNEKEYYEKVWNEIEEELDRQHDSLWQEYQEYIELYKWKLYRIYLEFLTGDEQYY</sequence>
<gene>
    <name evidence="1" type="ORF">S01H4_23620</name>
</gene>
<dbReference type="AlphaFoldDB" id="X1C4M4"/>
<protein>
    <submittedName>
        <fullName evidence="1">Uncharacterized protein</fullName>
    </submittedName>
</protein>
<accession>X1C4M4</accession>
<comment type="caution">
    <text evidence="1">The sequence shown here is derived from an EMBL/GenBank/DDBJ whole genome shotgun (WGS) entry which is preliminary data.</text>
</comment>
<dbReference type="EMBL" id="BART01010983">
    <property type="protein sequence ID" value="GAG79326.1"/>
    <property type="molecule type" value="Genomic_DNA"/>
</dbReference>
<name>X1C4M4_9ZZZZ</name>
<proteinExistence type="predicted"/>
<evidence type="ECO:0000313" key="1">
    <source>
        <dbReference type="EMBL" id="GAG79326.1"/>
    </source>
</evidence>
<organism evidence="1">
    <name type="scientific">marine sediment metagenome</name>
    <dbReference type="NCBI Taxonomy" id="412755"/>
    <lineage>
        <taxon>unclassified sequences</taxon>
        <taxon>metagenomes</taxon>
        <taxon>ecological metagenomes</taxon>
    </lineage>
</organism>
<reference evidence="1" key="1">
    <citation type="journal article" date="2014" name="Front. Microbiol.">
        <title>High frequency of phylogenetically diverse reductive dehalogenase-homologous genes in deep subseafloor sedimentary metagenomes.</title>
        <authorList>
            <person name="Kawai M."/>
            <person name="Futagami T."/>
            <person name="Toyoda A."/>
            <person name="Takaki Y."/>
            <person name="Nishi S."/>
            <person name="Hori S."/>
            <person name="Arai W."/>
            <person name="Tsubouchi T."/>
            <person name="Morono Y."/>
            <person name="Uchiyama I."/>
            <person name="Ito T."/>
            <person name="Fujiyama A."/>
            <person name="Inagaki F."/>
            <person name="Takami H."/>
        </authorList>
    </citation>
    <scope>NUCLEOTIDE SEQUENCE</scope>
    <source>
        <strain evidence="1">Expedition CK06-06</strain>
    </source>
</reference>